<dbReference type="EMBL" id="BAABBP010000023">
    <property type="protein sequence ID" value="GAA3999791.1"/>
    <property type="molecule type" value="Genomic_DNA"/>
</dbReference>
<gene>
    <name evidence="1" type="ORF">GCM10022279_24370</name>
</gene>
<keyword evidence="2" id="KW-1185">Reference proteome</keyword>
<reference evidence="2" key="1">
    <citation type="journal article" date="2019" name="Int. J. Syst. Evol. Microbiol.">
        <title>The Global Catalogue of Microorganisms (GCM) 10K type strain sequencing project: providing services to taxonomists for standard genome sequencing and annotation.</title>
        <authorList>
            <consortium name="The Broad Institute Genomics Platform"/>
            <consortium name="The Broad Institute Genome Sequencing Center for Infectious Disease"/>
            <person name="Wu L."/>
            <person name="Ma J."/>
        </authorList>
    </citation>
    <scope>NUCLEOTIDE SEQUENCE [LARGE SCALE GENOMIC DNA]</scope>
    <source>
        <strain evidence="2">JCM 17561</strain>
    </source>
</reference>
<comment type="caution">
    <text evidence="1">The sequence shown here is derived from an EMBL/GenBank/DDBJ whole genome shotgun (WGS) entry which is preliminary data.</text>
</comment>
<evidence type="ECO:0000313" key="1">
    <source>
        <dbReference type="EMBL" id="GAA3999791.1"/>
    </source>
</evidence>
<proteinExistence type="predicted"/>
<accession>A0ABP7RN61</accession>
<name>A0ABP7RN61_9BURK</name>
<protein>
    <submittedName>
        <fullName evidence="1">Uncharacterized protein</fullName>
    </submittedName>
</protein>
<evidence type="ECO:0000313" key="2">
    <source>
        <dbReference type="Proteomes" id="UP001501627"/>
    </source>
</evidence>
<organism evidence="1 2">
    <name type="scientific">Comamonas faecalis</name>
    <dbReference type="NCBI Taxonomy" id="1387849"/>
    <lineage>
        <taxon>Bacteria</taxon>
        <taxon>Pseudomonadati</taxon>
        <taxon>Pseudomonadota</taxon>
        <taxon>Betaproteobacteria</taxon>
        <taxon>Burkholderiales</taxon>
        <taxon>Comamonadaceae</taxon>
        <taxon>Comamonas</taxon>
    </lineage>
</organism>
<dbReference type="Proteomes" id="UP001501627">
    <property type="component" value="Unassembled WGS sequence"/>
</dbReference>
<sequence>MGTIVVQSAALHGTQGIAPPCHVRDMRGQAGRVLAGFFSEKPGSGRYDGRIDSMTTKELLCWARCRANPC</sequence>